<evidence type="ECO:0000313" key="2">
    <source>
        <dbReference type="Proteomes" id="UP001597541"/>
    </source>
</evidence>
<dbReference type="PANTHER" id="PTHR40051:SF1">
    <property type="entry name" value="YOLD-LIKE FAMILY PROTEIN"/>
    <property type="match status" value="1"/>
</dbReference>
<organism evidence="1 2">
    <name type="scientific">Paenibacillus gansuensis</name>
    <dbReference type="NCBI Taxonomy" id="306542"/>
    <lineage>
        <taxon>Bacteria</taxon>
        <taxon>Bacillati</taxon>
        <taxon>Bacillota</taxon>
        <taxon>Bacilli</taxon>
        <taxon>Bacillales</taxon>
        <taxon>Paenibacillaceae</taxon>
        <taxon>Paenibacillus</taxon>
    </lineage>
</organism>
<comment type="caution">
    <text evidence="1">The sequence shown here is derived from an EMBL/GenBank/DDBJ whole genome shotgun (WGS) entry which is preliminary data.</text>
</comment>
<dbReference type="Proteomes" id="UP001597541">
    <property type="component" value="Unassembled WGS sequence"/>
</dbReference>
<keyword evidence="2" id="KW-1185">Reference proteome</keyword>
<reference evidence="2" key="1">
    <citation type="journal article" date="2019" name="Int. J. Syst. Evol. Microbiol.">
        <title>The Global Catalogue of Microorganisms (GCM) 10K type strain sequencing project: providing services to taxonomists for standard genome sequencing and annotation.</title>
        <authorList>
            <consortium name="The Broad Institute Genomics Platform"/>
            <consortium name="The Broad Institute Genome Sequencing Center for Infectious Disease"/>
            <person name="Wu L."/>
            <person name="Ma J."/>
        </authorList>
    </citation>
    <scope>NUCLEOTIDE SEQUENCE [LARGE SCALE GENOMIC DNA]</scope>
    <source>
        <strain evidence="2">KCTC 3950</strain>
    </source>
</reference>
<dbReference type="EMBL" id="JBHUME010000007">
    <property type="protein sequence ID" value="MFD2612943.1"/>
    <property type="molecule type" value="Genomic_DNA"/>
</dbReference>
<sequence>MMKINKLTAGRNLLWESSRMMLPEHKEQILQHRSRLEHKEKPVLDEHRLQELSQAITDAMMHGWAATVTLYDPVEPQSVTGRVLTIDPLGRKLILSWDGEKRSVPLSDIMDITMSEPEK</sequence>
<dbReference type="Pfam" id="PF08863">
    <property type="entry name" value="YolD"/>
    <property type="match status" value="1"/>
</dbReference>
<dbReference type="PANTHER" id="PTHR40051">
    <property type="entry name" value="IG HYPOTHETICAL 15966"/>
    <property type="match status" value="1"/>
</dbReference>
<name>A0ABW5PED5_9BACL</name>
<accession>A0ABW5PED5</accession>
<dbReference type="InterPro" id="IPR014962">
    <property type="entry name" value="YolD"/>
</dbReference>
<protein>
    <submittedName>
        <fullName evidence="1">YolD-like family protein</fullName>
    </submittedName>
</protein>
<evidence type="ECO:0000313" key="1">
    <source>
        <dbReference type="EMBL" id="MFD2612943.1"/>
    </source>
</evidence>
<dbReference type="RefSeq" id="WP_377602808.1">
    <property type="nucleotide sequence ID" value="NZ_JBHUME010000007.1"/>
</dbReference>
<proteinExistence type="predicted"/>
<gene>
    <name evidence="1" type="ORF">ACFSUF_10970</name>
</gene>